<dbReference type="GO" id="GO:0006044">
    <property type="term" value="P:N-acetylglucosamine metabolic process"/>
    <property type="evidence" value="ECO:0007669"/>
    <property type="project" value="TreeGrafter"/>
</dbReference>
<evidence type="ECO:0000313" key="2">
    <source>
        <dbReference type="Proteomes" id="UP000813461"/>
    </source>
</evidence>
<dbReference type="GO" id="GO:0005737">
    <property type="term" value="C:cytoplasm"/>
    <property type="evidence" value="ECO:0007669"/>
    <property type="project" value="TreeGrafter"/>
</dbReference>
<evidence type="ECO:0000313" key="1">
    <source>
        <dbReference type="EMBL" id="KAH7095993.1"/>
    </source>
</evidence>
<dbReference type="AlphaFoldDB" id="A0A8K0W5K6"/>
<dbReference type="PANTHER" id="PTHR35020:SF2">
    <property type="entry name" value="N-ACETYLGLUCOSAMINE-INDUCED PROTEIN 1"/>
    <property type="match status" value="1"/>
</dbReference>
<dbReference type="OrthoDB" id="498286at2759"/>
<dbReference type="Pfam" id="PF12239">
    <property type="entry name" value="DUF3605"/>
    <property type="match status" value="1"/>
</dbReference>
<reference evidence="1" key="1">
    <citation type="journal article" date="2021" name="Nat. Commun.">
        <title>Genetic determinants of endophytism in the Arabidopsis root mycobiome.</title>
        <authorList>
            <person name="Mesny F."/>
            <person name="Miyauchi S."/>
            <person name="Thiergart T."/>
            <person name="Pickel B."/>
            <person name="Atanasova L."/>
            <person name="Karlsson M."/>
            <person name="Huettel B."/>
            <person name="Barry K.W."/>
            <person name="Haridas S."/>
            <person name="Chen C."/>
            <person name="Bauer D."/>
            <person name="Andreopoulos W."/>
            <person name="Pangilinan J."/>
            <person name="LaButti K."/>
            <person name="Riley R."/>
            <person name="Lipzen A."/>
            <person name="Clum A."/>
            <person name="Drula E."/>
            <person name="Henrissat B."/>
            <person name="Kohler A."/>
            <person name="Grigoriev I.V."/>
            <person name="Martin F.M."/>
            <person name="Hacquard S."/>
        </authorList>
    </citation>
    <scope>NUCLEOTIDE SEQUENCE</scope>
    <source>
        <strain evidence="1">MPI-SDFR-AT-0120</strain>
    </source>
</reference>
<evidence type="ECO:0008006" key="3">
    <source>
        <dbReference type="Google" id="ProtNLM"/>
    </source>
</evidence>
<comment type="caution">
    <text evidence="1">The sequence shown here is derived from an EMBL/GenBank/DDBJ whole genome shotgun (WGS) entry which is preliminary data.</text>
</comment>
<organism evidence="1 2">
    <name type="scientific">Paraphoma chrysanthemicola</name>
    <dbReference type="NCBI Taxonomy" id="798071"/>
    <lineage>
        <taxon>Eukaryota</taxon>
        <taxon>Fungi</taxon>
        <taxon>Dikarya</taxon>
        <taxon>Ascomycota</taxon>
        <taxon>Pezizomycotina</taxon>
        <taxon>Dothideomycetes</taxon>
        <taxon>Pleosporomycetidae</taxon>
        <taxon>Pleosporales</taxon>
        <taxon>Pleosporineae</taxon>
        <taxon>Phaeosphaeriaceae</taxon>
        <taxon>Paraphoma</taxon>
    </lineage>
</organism>
<name>A0A8K0W5K6_9PLEO</name>
<dbReference type="EMBL" id="JAGMVJ010000001">
    <property type="protein sequence ID" value="KAH7095993.1"/>
    <property type="molecule type" value="Genomic_DNA"/>
</dbReference>
<gene>
    <name evidence="1" type="ORF">FB567DRAFT_513937</name>
</gene>
<proteinExistence type="predicted"/>
<dbReference type="Proteomes" id="UP000813461">
    <property type="component" value="Unassembled WGS sequence"/>
</dbReference>
<dbReference type="PANTHER" id="PTHR35020">
    <property type="entry name" value="N-ACETYLGLUCOSAMINE-INDUCED PROTEIN 1"/>
    <property type="match status" value="1"/>
</dbReference>
<protein>
    <recommendedName>
        <fullName evidence="3">N-acetylglucosamine-induced protein 1</fullName>
    </recommendedName>
</protein>
<dbReference type="InterPro" id="IPR022036">
    <property type="entry name" value="DUF3605"/>
</dbReference>
<keyword evidence="2" id="KW-1185">Reference proteome</keyword>
<sequence length="263" mass="30678">MLRIFVCRNSAAASVNTLFLRLARRSRSTMPPNFDIDKSSLPSVFQSTWKANPDPSALPFPRDNPPFALTAIDWHQLSLTDAEFTPHSWTNLHHLVSTNQLDELKRWPSALKAYLAWTAHVKEKYGSVMSYLLQQRLFWEPIPDDSRALKFHVKHTTPFAHSDDHEILRNDWTYAFQPGIRHIVVWLKQRLPVDSEGGLNDAGRRLVDEFVRKEFRHKAGEKEEGSKIIWFKNTTNLQSVRSLEHFHVLVRDVDEDVLEQWMQ</sequence>
<accession>A0A8K0W5K6</accession>